<comment type="caution">
    <text evidence="1">The sequence shown here is derived from an EMBL/GenBank/DDBJ whole genome shotgun (WGS) entry which is preliminary data.</text>
</comment>
<dbReference type="Proteomes" id="UP000626786">
    <property type="component" value="Unassembled WGS sequence"/>
</dbReference>
<keyword evidence="2" id="KW-1185">Reference proteome</keyword>
<dbReference type="EMBL" id="JACSQN010000004">
    <property type="protein sequence ID" value="MBD7984124.1"/>
    <property type="molecule type" value="Genomic_DNA"/>
</dbReference>
<sequence>MKNRIVVKAYDNSGALNETNKKILDVATMNFVAMTSAMIVGSKGEGGDGAALNPVEDCFCGIDLIWQKAVPEELAVECATSIERRLTNFYKMSGLDMKLNVDVK</sequence>
<evidence type="ECO:0000313" key="1">
    <source>
        <dbReference type="EMBL" id="MBD7984124.1"/>
    </source>
</evidence>
<organism evidence="1 2">
    <name type="scientific">Sporosarcina quadrami</name>
    <dbReference type="NCBI Taxonomy" id="2762234"/>
    <lineage>
        <taxon>Bacteria</taxon>
        <taxon>Bacillati</taxon>
        <taxon>Bacillota</taxon>
        <taxon>Bacilli</taxon>
        <taxon>Bacillales</taxon>
        <taxon>Caryophanaceae</taxon>
        <taxon>Sporosarcina</taxon>
    </lineage>
</organism>
<name>A0ABR8U8R3_9BACL</name>
<reference evidence="1 2" key="1">
    <citation type="submission" date="2020-08" db="EMBL/GenBank/DDBJ databases">
        <title>A Genomic Blueprint of the Chicken Gut Microbiome.</title>
        <authorList>
            <person name="Gilroy R."/>
            <person name="Ravi A."/>
            <person name="Getino M."/>
            <person name="Pursley I."/>
            <person name="Horton D.L."/>
            <person name="Alikhan N.-F."/>
            <person name="Baker D."/>
            <person name="Gharbi K."/>
            <person name="Hall N."/>
            <person name="Watson M."/>
            <person name="Adriaenssens E.M."/>
            <person name="Foster-Nyarko E."/>
            <person name="Jarju S."/>
            <person name="Secka A."/>
            <person name="Antonio M."/>
            <person name="Oren A."/>
            <person name="Chaudhuri R."/>
            <person name="La Ragione R.M."/>
            <person name="Hildebrand F."/>
            <person name="Pallen M.J."/>
        </authorList>
    </citation>
    <scope>NUCLEOTIDE SEQUENCE [LARGE SCALE GENOMIC DNA]</scope>
    <source>
        <strain evidence="1 2">Sa2YVA2</strain>
    </source>
</reference>
<accession>A0ABR8U8R3</accession>
<dbReference type="RefSeq" id="WP_191693814.1">
    <property type="nucleotide sequence ID" value="NZ_JACSQN010000004.1"/>
</dbReference>
<proteinExistence type="predicted"/>
<gene>
    <name evidence="1" type="ORF">H9649_05995</name>
</gene>
<protein>
    <submittedName>
        <fullName evidence="1">Uncharacterized protein</fullName>
    </submittedName>
</protein>
<evidence type="ECO:0000313" key="2">
    <source>
        <dbReference type="Proteomes" id="UP000626786"/>
    </source>
</evidence>